<dbReference type="InterPro" id="IPR015943">
    <property type="entry name" value="WD40/YVTN_repeat-like_dom_sf"/>
</dbReference>
<dbReference type="CDD" id="cd00200">
    <property type="entry name" value="WD40"/>
    <property type="match status" value="1"/>
</dbReference>
<name>A0A9W9CUZ0_9PEZI</name>
<dbReference type="InterPro" id="IPR019775">
    <property type="entry name" value="WD40_repeat_CS"/>
</dbReference>
<protein>
    <recommendedName>
        <fullName evidence="5">CTLH domain-containing protein</fullName>
    </recommendedName>
</protein>
<feature type="repeat" description="WD" evidence="3">
    <location>
        <begin position="302"/>
        <end position="336"/>
    </location>
</feature>
<dbReference type="PANTHER" id="PTHR22838">
    <property type="entry name" value="WD REPEAT PROTEIN 26-RELATED"/>
    <property type="match status" value="1"/>
</dbReference>
<keyword evidence="1 3" id="KW-0853">WD repeat</keyword>
<proteinExistence type="predicted"/>
<dbReference type="InterPro" id="IPR036322">
    <property type="entry name" value="WD40_repeat_dom_sf"/>
</dbReference>
<dbReference type="InterPro" id="IPR006595">
    <property type="entry name" value="CTLH_C"/>
</dbReference>
<dbReference type="PROSITE" id="PS00678">
    <property type="entry name" value="WD_REPEATS_1"/>
    <property type="match status" value="2"/>
</dbReference>
<dbReference type="SMART" id="SM00668">
    <property type="entry name" value="CTLH"/>
    <property type="match status" value="1"/>
</dbReference>
<evidence type="ECO:0000256" key="3">
    <source>
        <dbReference type="PROSITE-ProRule" id="PRU00221"/>
    </source>
</evidence>
<evidence type="ECO:0000256" key="2">
    <source>
        <dbReference type="ARBA" id="ARBA00022737"/>
    </source>
</evidence>
<dbReference type="Pfam" id="PF21889">
    <property type="entry name" value="TPR1-like_2nd"/>
    <property type="match status" value="1"/>
</dbReference>
<organism evidence="6 7">
    <name type="scientific">Gnomoniopsis smithogilvyi</name>
    <dbReference type="NCBI Taxonomy" id="1191159"/>
    <lineage>
        <taxon>Eukaryota</taxon>
        <taxon>Fungi</taxon>
        <taxon>Dikarya</taxon>
        <taxon>Ascomycota</taxon>
        <taxon>Pezizomycotina</taxon>
        <taxon>Sordariomycetes</taxon>
        <taxon>Sordariomycetidae</taxon>
        <taxon>Diaporthales</taxon>
        <taxon>Gnomoniaceae</taxon>
        <taxon>Gnomoniopsis</taxon>
    </lineage>
</organism>
<evidence type="ECO:0000256" key="4">
    <source>
        <dbReference type="SAM" id="MobiDB-lite"/>
    </source>
</evidence>
<feature type="repeat" description="WD" evidence="3">
    <location>
        <begin position="243"/>
        <end position="284"/>
    </location>
</feature>
<feature type="region of interest" description="Disordered" evidence="4">
    <location>
        <begin position="1"/>
        <end position="22"/>
    </location>
</feature>
<dbReference type="PROSITE" id="PS50897">
    <property type="entry name" value="CTLH"/>
    <property type="match status" value="1"/>
</dbReference>
<evidence type="ECO:0000313" key="7">
    <source>
        <dbReference type="Proteomes" id="UP001140453"/>
    </source>
</evidence>
<dbReference type="InterPro" id="IPR051350">
    <property type="entry name" value="WD_repeat-ST_regulator"/>
</dbReference>
<dbReference type="SMART" id="SM00320">
    <property type="entry name" value="WD40"/>
    <property type="match status" value="6"/>
</dbReference>
<keyword evidence="7" id="KW-1185">Reference proteome</keyword>
<dbReference type="InterPro" id="IPR054080">
    <property type="entry name" value="TPR1-like_2nd"/>
</dbReference>
<dbReference type="OrthoDB" id="972532at2759"/>
<gene>
    <name evidence="6" type="ORF">N0V93_006704</name>
</gene>
<dbReference type="PANTHER" id="PTHR22838:SF0">
    <property type="entry name" value="WD REPEAT-CONTAINING PROTEIN 26"/>
    <property type="match status" value="1"/>
</dbReference>
<feature type="repeat" description="WD" evidence="3">
    <location>
        <begin position="480"/>
        <end position="506"/>
    </location>
</feature>
<dbReference type="GO" id="GO:0043161">
    <property type="term" value="P:proteasome-mediated ubiquitin-dependent protein catabolic process"/>
    <property type="evidence" value="ECO:0007669"/>
    <property type="project" value="TreeGrafter"/>
</dbReference>
<dbReference type="GO" id="GO:0034657">
    <property type="term" value="C:GID complex"/>
    <property type="evidence" value="ECO:0007669"/>
    <property type="project" value="TreeGrafter"/>
</dbReference>
<accession>A0A9W9CUZ0</accession>
<keyword evidence="2" id="KW-0677">Repeat</keyword>
<dbReference type="PROSITE" id="PS50082">
    <property type="entry name" value="WD_REPEATS_2"/>
    <property type="match status" value="3"/>
</dbReference>
<dbReference type="EMBL" id="JAPEVB010000004">
    <property type="protein sequence ID" value="KAJ4389239.1"/>
    <property type="molecule type" value="Genomic_DNA"/>
</dbReference>
<comment type="caution">
    <text evidence="6">The sequence shown here is derived from an EMBL/GenBank/DDBJ whole genome shotgun (WGS) entry which is preliminary data.</text>
</comment>
<dbReference type="SUPFAM" id="SSF50978">
    <property type="entry name" value="WD40 repeat-like"/>
    <property type="match status" value="1"/>
</dbReference>
<evidence type="ECO:0000313" key="6">
    <source>
        <dbReference type="EMBL" id="KAJ4389239.1"/>
    </source>
</evidence>
<sequence>MNGSSRQNGKQQSHAAVPTTSYFGHDREEVTRILIQALSDLGHQAAAECVSRDSGYELESPTVAAFRSAVINGSWDEAEELLFGTTEADEQDRSANGLQLVEGADPNIMRFRIRQQKYLELLELRDLRQALSVLRTELTPLNQDPQQLNFLSTLLMCQSADDIKTKAHWDGAEGQSRHHLLAELSKSVSPSAMLPEHRLADLFQQVKDRQLDTCKWHTDPAGPSLYLDHVCDPAFFPNKVLHELEQPGEVWQIRFSNDGKYLASCGADKHVFIWDMTTFNLVFKLGHELREQRGDEPVDDGVGNVSWSPDDTKLVACERDKCATIWDLKTGTVIQRTKRLVEPVSSCVWAPDGDSFILGSFDKAHALTTWSATGEELFTWTKKFRVEDLVLSPDGRWLVAMDDQQHIHVFDYATRELRYDLELSCRGTSIRITADSKYLLVNKKDAIAQLINIATTDTVQKYKGHVPGEFTIRSDLGGANEQFVISGSEDGSVLIWHMPSARLVEKLDAHRPRCNAVAWSPTDPCLWASCGDDARIILWSNKDRRQRLSSAAPTRRAPQQ</sequence>
<feature type="domain" description="CTLH" evidence="5">
    <location>
        <begin position="59"/>
        <end position="129"/>
    </location>
</feature>
<dbReference type="Proteomes" id="UP001140453">
    <property type="component" value="Unassembled WGS sequence"/>
</dbReference>
<evidence type="ECO:0000259" key="5">
    <source>
        <dbReference type="PROSITE" id="PS50897"/>
    </source>
</evidence>
<dbReference type="Gene3D" id="2.130.10.10">
    <property type="entry name" value="YVTN repeat-like/Quinoprotein amine dehydrogenase"/>
    <property type="match status" value="1"/>
</dbReference>
<evidence type="ECO:0000256" key="1">
    <source>
        <dbReference type="ARBA" id="ARBA00022574"/>
    </source>
</evidence>
<reference evidence="6" key="1">
    <citation type="submission" date="2022-10" db="EMBL/GenBank/DDBJ databases">
        <title>Tapping the CABI collections for fungal endophytes: first genome assemblies for Collariella, Neodidymelliopsis, Ascochyta clinopodiicola, Didymella pomorum, Didymosphaeria variabile, Neocosmospora piperis and Neocucurbitaria cava.</title>
        <authorList>
            <person name="Hill R."/>
        </authorList>
    </citation>
    <scope>NUCLEOTIDE SEQUENCE</scope>
    <source>
        <strain evidence="6">IMI 355082</strain>
    </source>
</reference>
<dbReference type="Pfam" id="PF00400">
    <property type="entry name" value="WD40"/>
    <property type="match status" value="4"/>
</dbReference>
<dbReference type="AlphaFoldDB" id="A0A9W9CUZ0"/>
<dbReference type="Pfam" id="PF23627">
    <property type="entry name" value="LisH_WDR26"/>
    <property type="match status" value="1"/>
</dbReference>
<dbReference type="InterPro" id="IPR001680">
    <property type="entry name" value="WD40_rpt"/>
</dbReference>